<protein>
    <submittedName>
        <fullName evidence="1">Uncharacterized protein</fullName>
    </submittedName>
</protein>
<dbReference type="GO" id="GO:0005634">
    <property type="term" value="C:nucleus"/>
    <property type="evidence" value="ECO:0007669"/>
    <property type="project" value="TreeGrafter"/>
</dbReference>
<evidence type="ECO:0000313" key="2">
    <source>
        <dbReference type="Proteomes" id="UP000075902"/>
    </source>
</evidence>
<dbReference type="PANTHER" id="PTHR15410">
    <property type="entry name" value="HIRA-INTERACTING PROTEIN 3"/>
    <property type="match status" value="1"/>
</dbReference>
<proteinExistence type="predicted"/>
<name>A0A182UKJ3_9DIPT</name>
<organism evidence="1 2">
    <name type="scientific">Anopheles melas</name>
    <dbReference type="NCBI Taxonomy" id="34690"/>
    <lineage>
        <taxon>Eukaryota</taxon>
        <taxon>Metazoa</taxon>
        <taxon>Ecdysozoa</taxon>
        <taxon>Arthropoda</taxon>
        <taxon>Hexapoda</taxon>
        <taxon>Insecta</taxon>
        <taxon>Pterygota</taxon>
        <taxon>Neoptera</taxon>
        <taxon>Endopterygota</taxon>
        <taxon>Diptera</taxon>
        <taxon>Nematocera</taxon>
        <taxon>Culicoidea</taxon>
        <taxon>Culicidae</taxon>
        <taxon>Anophelinae</taxon>
        <taxon>Anopheles</taxon>
    </lineage>
</organism>
<dbReference type="VEuPathDB" id="VectorBase:AMEC022100"/>
<dbReference type="AlphaFoldDB" id="A0A182UKJ3"/>
<dbReference type="EnsemblMetazoa" id="AMEC022100-RA">
    <property type="protein sequence ID" value="AMEC022100-PA"/>
    <property type="gene ID" value="AMEC022100"/>
</dbReference>
<reference evidence="1" key="2">
    <citation type="submission" date="2020-05" db="UniProtKB">
        <authorList>
            <consortium name="EnsemblMetazoa"/>
        </authorList>
    </citation>
    <scope>IDENTIFICATION</scope>
    <source>
        <strain evidence="1">CM1001059</strain>
    </source>
</reference>
<keyword evidence="2" id="KW-1185">Reference proteome</keyword>
<dbReference type="PANTHER" id="PTHR15410:SF2">
    <property type="entry name" value="HIRA-INTERACTING PROTEIN 3"/>
    <property type="match status" value="1"/>
</dbReference>
<dbReference type="STRING" id="34690.A0A182UKJ3"/>
<dbReference type="InterPro" id="IPR037647">
    <property type="entry name" value="HIRIP3"/>
</dbReference>
<evidence type="ECO:0000313" key="1">
    <source>
        <dbReference type="EnsemblMetazoa" id="AMEC022100-PA"/>
    </source>
</evidence>
<accession>A0A182UKJ3</accession>
<reference evidence="2" key="1">
    <citation type="submission" date="2014-01" db="EMBL/GenBank/DDBJ databases">
        <title>The Genome Sequence of Anopheles melas CM1001059_A (V2).</title>
        <authorList>
            <consortium name="The Broad Institute Genomics Platform"/>
            <person name="Neafsey D.E."/>
            <person name="Besansky N."/>
            <person name="Howell P."/>
            <person name="Walton C."/>
            <person name="Young S.K."/>
            <person name="Zeng Q."/>
            <person name="Gargeya S."/>
            <person name="Fitzgerald M."/>
            <person name="Haas B."/>
            <person name="Abouelleil A."/>
            <person name="Allen A.W."/>
            <person name="Alvarado L."/>
            <person name="Arachchi H.M."/>
            <person name="Berlin A.M."/>
            <person name="Chapman S.B."/>
            <person name="Gainer-Dewar J."/>
            <person name="Goldberg J."/>
            <person name="Griggs A."/>
            <person name="Gujja S."/>
            <person name="Hansen M."/>
            <person name="Howarth C."/>
            <person name="Imamovic A."/>
            <person name="Ireland A."/>
            <person name="Larimer J."/>
            <person name="McCowan C."/>
            <person name="Murphy C."/>
            <person name="Pearson M."/>
            <person name="Poon T.W."/>
            <person name="Priest M."/>
            <person name="Roberts A."/>
            <person name="Saif S."/>
            <person name="Shea T."/>
            <person name="Sisk P."/>
            <person name="Sykes S."/>
            <person name="Wortman J."/>
            <person name="Nusbaum C."/>
            <person name="Birren B."/>
        </authorList>
    </citation>
    <scope>NUCLEOTIDE SEQUENCE [LARGE SCALE GENOMIC DNA]</scope>
    <source>
        <strain evidence="2">CM1001059</strain>
    </source>
</reference>
<dbReference type="Proteomes" id="UP000075902">
    <property type="component" value="Unassembled WGS sequence"/>
</dbReference>
<sequence length="177" mass="20421">MAGFRHMRYQKLWQGCETNQDRAEAILRFLQEQGLQGEPTDEKCRELRKQIQLQKEVEVLDTSVIIGSGEEPVVNNLPEQHLQSKEEKEIQTQPTSCETIEQESQCVQPSSERQQQQQEQDDQNFAIKHVASKNFVTNEFATENITTKEFATENITTKEFATKNITIKGFGSIFLRL</sequence>